<evidence type="ECO:0000313" key="8">
    <source>
        <dbReference type="EMBL" id="KAG5830585.1"/>
    </source>
</evidence>
<keyword evidence="4 6" id="KW-0333">Golgi apparatus</keyword>
<dbReference type="GO" id="GO:0060090">
    <property type="term" value="F:molecular adaptor activity"/>
    <property type="evidence" value="ECO:0007669"/>
    <property type="project" value="TreeGrafter"/>
</dbReference>
<dbReference type="EMBL" id="JAFIRN010000019">
    <property type="protein sequence ID" value="KAG5830585.1"/>
    <property type="molecule type" value="Genomic_DNA"/>
</dbReference>
<reference evidence="8" key="1">
    <citation type="submission" date="2021-01" db="EMBL/GenBank/DDBJ databases">
        <title>A chromosome-scale assembly of European eel, Anguilla anguilla.</title>
        <authorList>
            <person name="Henkel C."/>
            <person name="Jong-Raadsen S.A."/>
            <person name="Dufour S."/>
            <person name="Weltzien F.-A."/>
            <person name="Palstra A.P."/>
            <person name="Pelster B."/>
            <person name="Spaink H.P."/>
            <person name="Van Den Thillart G.E."/>
            <person name="Jansen H."/>
            <person name="Zahm M."/>
            <person name="Klopp C."/>
            <person name="Cedric C."/>
            <person name="Louis A."/>
            <person name="Berthelot C."/>
            <person name="Parey E."/>
            <person name="Roest Crollius H."/>
            <person name="Montfort J."/>
            <person name="Robinson-Rechavi M."/>
            <person name="Bucao C."/>
            <person name="Bouchez O."/>
            <person name="Gislard M."/>
            <person name="Lluch J."/>
            <person name="Milhes M."/>
            <person name="Lampietro C."/>
            <person name="Lopez Roques C."/>
            <person name="Donnadieu C."/>
            <person name="Braasch I."/>
            <person name="Desvignes T."/>
            <person name="Postlethwait J."/>
            <person name="Bobe J."/>
            <person name="Guiguen Y."/>
            <person name="Dirks R."/>
        </authorList>
    </citation>
    <scope>NUCLEOTIDE SEQUENCE</scope>
    <source>
        <strain evidence="8">Tag_6206</strain>
        <tissue evidence="8">Liver</tissue>
    </source>
</reference>
<dbReference type="GO" id="GO:0070836">
    <property type="term" value="P:caveola assembly"/>
    <property type="evidence" value="ECO:0007669"/>
    <property type="project" value="InterPro"/>
</dbReference>
<organism evidence="8 9">
    <name type="scientific">Anguilla anguilla</name>
    <name type="common">European freshwater eel</name>
    <name type="synonym">Muraena anguilla</name>
    <dbReference type="NCBI Taxonomy" id="7936"/>
    <lineage>
        <taxon>Eukaryota</taxon>
        <taxon>Metazoa</taxon>
        <taxon>Chordata</taxon>
        <taxon>Craniata</taxon>
        <taxon>Vertebrata</taxon>
        <taxon>Euteleostomi</taxon>
        <taxon>Actinopterygii</taxon>
        <taxon>Neopterygii</taxon>
        <taxon>Teleostei</taxon>
        <taxon>Anguilliformes</taxon>
        <taxon>Anguillidae</taxon>
        <taxon>Anguilla</taxon>
    </lineage>
</organism>
<dbReference type="AlphaFoldDB" id="A0A9D3LH99"/>
<keyword evidence="3 6" id="KW-1003">Cell membrane</keyword>
<dbReference type="GO" id="GO:0005901">
    <property type="term" value="C:caveola"/>
    <property type="evidence" value="ECO:0007669"/>
    <property type="project" value="UniProtKB-SubCell"/>
</dbReference>
<evidence type="ECO:0000256" key="3">
    <source>
        <dbReference type="ARBA" id="ARBA00022475"/>
    </source>
</evidence>
<dbReference type="GO" id="GO:0051480">
    <property type="term" value="P:regulation of cytosolic calcium ion concentration"/>
    <property type="evidence" value="ECO:0007669"/>
    <property type="project" value="TreeGrafter"/>
</dbReference>
<dbReference type="PANTHER" id="PTHR10844">
    <property type="entry name" value="CAVEOLIN"/>
    <property type="match status" value="1"/>
</dbReference>
<keyword evidence="5 6" id="KW-0472">Membrane</keyword>
<evidence type="ECO:0000256" key="2">
    <source>
        <dbReference type="ARBA" id="ARBA00010988"/>
    </source>
</evidence>
<dbReference type="GO" id="GO:0019901">
    <property type="term" value="F:protein kinase binding"/>
    <property type="evidence" value="ECO:0007669"/>
    <property type="project" value="TreeGrafter"/>
</dbReference>
<evidence type="ECO:0000313" key="9">
    <source>
        <dbReference type="Proteomes" id="UP001044222"/>
    </source>
</evidence>
<dbReference type="GO" id="GO:0048471">
    <property type="term" value="C:perinuclear region of cytoplasm"/>
    <property type="evidence" value="ECO:0007669"/>
    <property type="project" value="TreeGrafter"/>
</dbReference>
<dbReference type="GO" id="GO:0001937">
    <property type="term" value="P:negative regulation of endothelial cell proliferation"/>
    <property type="evidence" value="ECO:0007669"/>
    <property type="project" value="TreeGrafter"/>
</dbReference>
<keyword evidence="7" id="KW-0812">Transmembrane</keyword>
<dbReference type="Proteomes" id="UP001044222">
    <property type="component" value="Chromosome 19"/>
</dbReference>
<protein>
    <recommendedName>
        <fullName evidence="6">Caveolin</fullName>
    </recommendedName>
</protein>
<dbReference type="GO" id="GO:0030154">
    <property type="term" value="P:cell differentiation"/>
    <property type="evidence" value="ECO:0007669"/>
    <property type="project" value="TreeGrafter"/>
</dbReference>
<sequence length="162" mass="18004">MGFENEKSETSIILDEDEFNRSVEPILNKKDKVFTETPDRDPQDTNGNLKVSFEDVVGEPGTAHSFDKVWIGSHAVFELVKYVLYRLLTTVLAIPLSFVAGVAFAVLSCVHIWVAMPAIRSLLMVLPPLRTVWRSLTDRFIAPLFHSAGACLSAVDAKVLEN</sequence>
<name>A0A9D3LH99_ANGAN</name>
<dbReference type="GO" id="GO:0008286">
    <property type="term" value="P:insulin receptor signaling pathway"/>
    <property type="evidence" value="ECO:0007669"/>
    <property type="project" value="TreeGrafter"/>
</dbReference>
<dbReference type="InterPro" id="IPR001612">
    <property type="entry name" value="Caveolin"/>
</dbReference>
<keyword evidence="9" id="KW-1185">Reference proteome</keyword>
<comment type="caution">
    <text evidence="8">The sequence shown here is derived from an EMBL/GenBank/DDBJ whole genome shotgun (WGS) entry which is preliminary data.</text>
</comment>
<dbReference type="GO" id="GO:0031410">
    <property type="term" value="C:cytoplasmic vesicle"/>
    <property type="evidence" value="ECO:0007669"/>
    <property type="project" value="TreeGrafter"/>
</dbReference>
<evidence type="ECO:0000256" key="7">
    <source>
        <dbReference type="SAM" id="Phobius"/>
    </source>
</evidence>
<accession>A0A9D3LH99</accession>
<gene>
    <name evidence="8" type="ORF">ANANG_G00312260</name>
</gene>
<comment type="similarity">
    <text evidence="2 6">Belongs to the caveolin family.</text>
</comment>
<dbReference type="PANTHER" id="PTHR10844:SF3">
    <property type="entry name" value="CAVEOLIN-2"/>
    <property type="match status" value="1"/>
</dbReference>
<proteinExistence type="inferred from homology"/>
<evidence type="ECO:0000256" key="1">
    <source>
        <dbReference type="ARBA" id="ARBA00004202"/>
    </source>
</evidence>
<comment type="subcellular location">
    <subcellularLocation>
        <location evidence="1 6">Cell membrane</location>
        <topology evidence="1 6">Peripheral membrane protein</topology>
    </subcellularLocation>
    <subcellularLocation>
        <location evidence="6">Golgi apparatus membrane</location>
        <topology evidence="6">Peripheral membrane protein</topology>
    </subcellularLocation>
    <subcellularLocation>
        <location evidence="6">Membrane</location>
        <location evidence="6">Caveola</location>
        <topology evidence="6">Peripheral membrane protein</topology>
    </subcellularLocation>
</comment>
<dbReference type="Pfam" id="PF01146">
    <property type="entry name" value="Caveolin"/>
    <property type="match status" value="1"/>
</dbReference>
<keyword evidence="7" id="KW-1133">Transmembrane helix</keyword>
<feature type="transmembrane region" description="Helical" evidence="7">
    <location>
        <begin position="87"/>
        <end position="114"/>
    </location>
</feature>
<comment type="function">
    <text evidence="6">May act as a scaffolding protein within caveolar membranes. Interacts directly with G-protein alpha subunits and can functionally regulate their activity.</text>
</comment>
<dbReference type="GO" id="GO:0000139">
    <property type="term" value="C:Golgi membrane"/>
    <property type="evidence" value="ECO:0007669"/>
    <property type="project" value="UniProtKB-SubCell"/>
</dbReference>
<evidence type="ECO:0000256" key="4">
    <source>
        <dbReference type="ARBA" id="ARBA00023034"/>
    </source>
</evidence>
<evidence type="ECO:0000256" key="6">
    <source>
        <dbReference type="RuleBase" id="RU000680"/>
    </source>
</evidence>
<dbReference type="GO" id="GO:0005925">
    <property type="term" value="C:focal adhesion"/>
    <property type="evidence" value="ECO:0007669"/>
    <property type="project" value="TreeGrafter"/>
</dbReference>
<evidence type="ECO:0000256" key="5">
    <source>
        <dbReference type="ARBA" id="ARBA00023136"/>
    </source>
</evidence>
<dbReference type="GO" id="GO:0042383">
    <property type="term" value="C:sarcolemma"/>
    <property type="evidence" value="ECO:0007669"/>
    <property type="project" value="TreeGrafter"/>
</dbReference>